<keyword evidence="4" id="KW-1185">Reference proteome</keyword>
<comment type="caution">
    <text evidence="3">The sequence shown here is derived from an EMBL/GenBank/DDBJ whole genome shotgun (WGS) entry which is preliminary data.</text>
</comment>
<proteinExistence type="predicted"/>
<feature type="transmembrane region" description="Helical" evidence="2">
    <location>
        <begin position="5"/>
        <end position="26"/>
    </location>
</feature>
<reference evidence="3" key="1">
    <citation type="submission" date="2022-11" db="EMBL/GenBank/DDBJ databases">
        <authorList>
            <person name="Kikuchi T."/>
        </authorList>
    </citation>
    <scope>NUCLEOTIDE SEQUENCE</scope>
    <source>
        <strain evidence="3">PS1010</strain>
    </source>
</reference>
<evidence type="ECO:0000256" key="2">
    <source>
        <dbReference type="SAM" id="Phobius"/>
    </source>
</evidence>
<evidence type="ECO:0000313" key="4">
    <source>
        <dbReference type="Proteomes" id="UP001152747"/>
    </source>
</evidence>
<evidence type="ECO:0000313" key="3">
    <source>
        <dbReference type="EMBL" id="CAI5440285.1"/>
    </source>
</evidence>
<feature type="transmembrane region" description="Helical" evidence="2">
    <location>
        <begin position="174"/>
        <end position="192"/>
    </location>
</feature>
<evidence type="ECO:0000256" key="1">
    <source>
        <dbReference type="SAM" id="Coils"/>
    </source>
</evidence>
<feature type="transmembrane region" description="Helical" evidence="2">
    <location>
        <begin position="383"/>
        <end position="408"/>
    </location>
</feature>
<keyword evidence="2" id="KW-1133">Transmembrane helix</keyword>
<keyword evidence="2" id="KW-0472">Membrane</keyword>
<dbReference type="PANTHER" id="PTHR28658">
    <property type="entry name" value="TRANSMEMBRANE PROTEIN 180"/>
    <property type="match status" value="1"/>
</dbReference>
<keyword evidence="2" id="KW-0812">Transmembrane</keyword>
<feature type="transmembrane region" description="Helical" evidence="2">
    <location>
        <begin position="428"/>
        <end position="451"/>
    </location>
</feature>
<feature type="coiled-coil region" evidence="1">
    <location>
        <begin position="193"/>
        <end position="224"/>
    </location>
</feature>
<dbReference type="Pfam" id="PF13347">
    <property type="entry name" value="MFS_2"/>
    <property type="match status" value="1"/>
</dbReference>
<feature type="transmembrane region" description="Helical" evidence="2">
    <location>
        <begin position="315"/>
        <end position="334"/>
    </location>
</feature>
<dbReference type="EMBL" id="CANHGI010000001">
    <property type="protein sequence ID" value="CAI5440285.1"/>
    <property type="molecule type" value="Genomic_DNA"/>
</dbReference>
<dbReference type="InterPro" id="IPR040035">
    <property type="entry name" value="TMEM180"/>
</dbReference>
<feature type="transmembrane region" description="Helical" evidence="2">
    <location>
        <begin position="38"/>
        <end position="54"/>
    </location>
</feature>
<dbReference type="OrthoDB" id="189226at2759"/>
<feature type="transmembrane region" description="Helical" evidence="2">
    <location>
        <begin position="340"/>
        <end position="363"/>
    </location>
</feature>
<feature type="transmembrane region" description="Helical" evidence="2">
    <location>
        <begin position="243"/>
        <end position="272"/>
    </location>
</feature>
<keyword evidence="1" id="KW-0175">Coiled coil</keyword>
<dbReference type="Gene3D" id="1.20.1250.20">
    <property type="entry name" value="MFS general substrate transporter like domains"/>
    <property type="match status" value="1"/>
</dbReference>
<dbReference type="InterPro" id="IPR036259">
    <property type="entry name" value="MFS_trans_sf"/>
</dbReference>
<name>A0A9P1I874_9PELO</name>
<dbReference type="SUPFAM" id="SSF103473">
    <property type="entry name" value="MFS general substrate transporter"/>
    <property type="match status" value="1"/>
</dbReference>
<feature type="transmembrane region" description="Helical" evidence="2">
    <location>
        <begin position="107"/>
        <end position="128"/>
    </location>
</feature>
<sequence length="464" mass="52769">MRNSLVAIGLSQYGISVLNSLFMFYYVKVYINEFHINIWWFGVAQTLFAIWNTLNDPLFGYLQEIRSSWFHNRFLVIKTFSIFLAASFVFMWIPWNKEGEDSEGIHLILSLFLFDAFFSAIGVAWGALFAETTKGNPKNRVKALKISQIAILLSVLAIPFMEYFSASLKNFENFQIAAFGFALISAICLFSVKGNSEMEKEELLIEKNDEEEEENDEKKELNLRQILQNSLQITRQILRQPQFFAIVFTNFLQTARSILHLNFAAIITELLISQDILPSGSLKLSIFFAILIIAPQILLIFALKNERFLAEIGAVRIVKISFLVSISSGFLWYFSANSYFVMAFMLIDCLTVHSIAPLFNIILSDFVDEDARKNHRKSGVASIIFSLNAVFIKPAQSLAPICAVLILNSFGYQKYLETKLATVVLKNAAARILFLTPVILGTAQFWILHWFSGKRGKLARNLDV</sequence>
<accession>A0A9P1I874</accession>
<gene>
    <name evidence="3" type="ORF">CAMP_LOCUS2922</name>
</gene>
<organism evidence="3 4">
    <name type="scientific">Caenorhabditis angaria</name>
    <dbReference type="NCBI Taxonomy" id="860376"/>
    <lineage>
        <taxon>Eukaryota</taxon>
        <taxon>Metazoa</taxon>
        <taxon>Ecdysozoa</taxon>
        <taxon>Nematoda</taxon>
        <taxon>Chromadorea</taxon>
        <taxon>Rhabditida</taxon>
        <taxon>Rhabditina</taxon>
        <taxon>Rhabditomorpha</taxon>
        <taxon>Rhabditoidea</taxon>
        <taxon>Rhabditidae</taxon>
        <taxon>Peloderinae</taxon>
        <taxon>Caenorhabditis</taxon>
    </lineage>
</organism>
<dbReference type="Proteomes" id="UP001152747">
    <property type="component" value="Unassembled WGS sequence"/>
</dbReference>
<feature type="transmembrane region" description="Helical" evidence="2">
    <location>
        <begin position="149"/>
        <end position="168"/>
    </location>
</feature>
<dbReference type="PANTHER" id="PTHR28658:SF1">
    <property type="entry name" value="MAJOR FACILITATOR SUPERFAMILY DOMAIN CONTAINING 13B"/>
    <property type="match status" value="1"/>
</dbReference>
<protein>
    <submittedName>
        <fullName evidence="3">Uncharacterized protein</fullName>
    </submittedName>
</protein>
<feature type="transmembrane region" description="Helical" evidence="2">
    <location>
        <begin position="75"/>
        <end position="95"/>
    </location>
</feature>
<dbReference type="AlphaFoldDB" id="A0A9P1I874"/>
<feature type="transmembrane region" description="Helical" evidence="2">
    <location>
        <begin position="284"/>
        <end position="303"/>
    </location>
</feature>